<dbReference type="Proteomes" id="UP000019146">
    <property type="component" value="Plasmid unnamed"/>
</dbReference>
<keyword evidence="1" id="KW-0614">Plasmid</keyword>
<sequence>MVAKRIRRAAGNEDFELYALGAQGDDVGGELRRRDIRDEVLRRAKLCGAHDSGCHNGQLSRWD</sequence>
<reference evidence="1 2" key="1">
    <citation type="journal article" date="2014" name="Genome Announc.">
        <title>Draft Genome Sequence of the Haloacid-Degrading Burkholderia caribensis Strain MBA4.</title>
        <authorList>
            <person name="Pan Y."/>
            <person name="Kong K.F."/>
            <person name="Tsang J.S."/>
        </authorList>
    </citation>
    <scope>NUCLEOTIDE SEQUENCE [LARGE SCALE GENOMIC DNA]</scope>
    <source>
        <strain evidence="1 2">MBA4</strain>
        <plasmid evidence="2">Plasmid</plasmid>
    </source>
</reference>
<dbReference type="KEGG" id="bcai:K788_0005984"/>
<evidence type="ECO:0000313" key="2">
    <source>
        <dbReference type="Proteomes" id="UP000019146"/>
    </source>
</evidence>
<evidence type="ECO:0000313" key="1">
    <source>
        <dbReference type="EMBL" id="ALL71608.1"/>
    </source>
</evidence>
<dbReference type="EMBL" id="CP012748">
    <property type="protein sequence ID" value="ALL71608.1"/>
    <property type="molecule type" value="Genomic_DNA"/>
</dbReference>
<organism evidence="1 2">
    <name type="scientific">Paraburkholderia caribensis MBA4</name>
    <dbReference type="NCBI Taxonomy" id="1323664"/>
    <lineage>
        <taxon>Bacteria</taxon>
        <taxon>Pseudomonadati</taxon>
        <taxon>Pseudomonadota</taxon>
        <taxon>Betaproteobacteria</taxon>
        <taxon>Burkholderiales</taxon>
        <taxon>Burkholderiaceae</taxon>
        <taxon>Paraburkholderia</taxon>
    </lineage>
</organism>
<proteinExistence type="predicted"/>
<geneLocation type="plasmid" evidence="2"/>
<accession>A0A0P0RR97</accession>
<gene>
    <name evidence="1" type="ORF">K788_0005984</name>
</gene>
<name>A0A0P0RR97_9BURK</name>
<dbReference type="AlphaFoldDB" id="A0A0P0RR97"/>
<protein>
    <submittedName>
        <fullName evidence="1">Uncharacterized protein</fullName>
    </submittedName>
</protein>